<evidence type="ECO:0000256" key="2">
    <source>
        <dbReference type="ARBA" id="ARBA00022448"/>
    </source>
</evidence>
<dbReference type="EMBL" id="MT274121">
    <property type="protein sequence ID" value="QSF19641.1"/>
    <property type="molecule type" value="Genomic_DNA"/>
</dbReference>
<evidence type="ECO:0000256" key="6">
    <source>
        <dbReference type="ARBA" id="ARBA00022857"/>
    </source>
</evidence>
<evidence type="ECO:0000256" key="4">
    <source>
        <dbReference type="ARBA" id="ARBA00022692"/>
    </source>
</evidence>
<evidence type="ECO:0000256" key="1">
    <source>
        <dbReference type="ARBA" id="ARBA00004141"/>
    </source>
</evidence>
<sequence>MIWHVQNENFILDSTRIFMKAFHLLLFDGSFIFPECILIFGLILLLMIDSTSDQKDIPWLYFISSTSLVMSITALLFRWREEPTISFSGNFQTNNFNEIFQFLILLCSTLCIPLSVEYIECTEMAITEFLLFVLTATLGGMFLCGANDLITIFVAPECFSLCSYLLSGYTKKDVRSNEATTKYLLMGGASSSILVHGFSWLYGSSGGEIELQEIVNGLINTQMYNSPGISIALIFITVGIGFKLSLAPSHQWTPDVYEGSPTPVVAFLSVTSKVAASASATRIFDIPFYFSSNEWHLLLEILAILSMILGNLIAITQTSMKRMLAYSSIGQIGYVIIGIIVGDSNGGYASMITYMLFYISMNLGTFACIVSFGLRTGTDNIRDYAGLYTKDPFLALSLALCLLSLGGLPPLAGFFGKLHLFWCGWQAGLYFLVSIGLLTSVVSIYYYLKIIKLLMTGRNQEITPHVRNYRRSPLRSNNSIELSMIVCVIASTIPGISMNPIISGYPFLASRIYFFLSEPLTNWNQRISRSVPPKMGMG</sequence>
<dbReference type="GO" id="GO:0019684">
    <property type="term" value="P:photosynthesis, light reaction"/>
    <property type="evidence" value="ECO:0007669"/>
    <property type="project" value="UniProtKB-UniRule"/>
</dbReference>
<keyword evidence="9 13" id="KW-1133">Transmembrane helix</keyword>
<dbReference type="RefSeq" id="YP_010171826.1">
    <property type="nucleotide sequence ID" value="NC_057627.1"/>
</dbReference>
<feature type="transmembrane region" description="Helical" evidence="13">
    <location>
        <begin position="393"/>
        <end position="415"/>
    </location>
</feature>
<name>A0A897FZ93_9ROSA</name>
<feature type="transmembrane region" description="Helical" evidence="13">
    <location>
        <begin position="99"/>
        <end position="119"/>
    </location>
</feature>
<feature type="transmembrane region" description="Helical" evidence="13">
    <location>
        <begin position="480"/>
        <end position="502"/>
    </location>
</feature>
<comment type="similarity">
    <text evidence="13">Belongs to the complex I subunit 2 family.</text>
</comment>
<evidence type="ECO:0000256" key="12">
    <source>
        <dbReference type="ARBA" id="ARBA00023136"/>
    </source>
</evidence>
<feature type="transmembrane region" description="Helical" evidence="13">
    <location>
        <begin position="126"/>
        <end position="143"/>
    </location>
</feature>
<evidence type="ECO:0000256" key="5">
    <source>
        <dbReference type="ARBA" id="ARBA00022719"/>
    </source>
</evidence>
<dbReference type="EC" id="7.1.1.-" evidence="13"/>
<dbReference type="GeneID" id="67280704"/>
<protein>
    <recommendedName>
        <fullName evidence="13">NAD(P)H-quinone oxidoreductase subunit 2, chloroplastic</fullName>
        <ecNumber evidence="13">7.1.1.-</ecNumber>
    </recommendedName>
    <alternativeName>
        <fullName evidence="13">NAD(P)H dehydrogenase, subunit 2</fullName>
    </alternativeName>
    <alternativeName>
        <fullName evidence="13">NADH-plastoquinone oxidoreductase subunit 2</fullName>
    </alternativeName>
</protein>
<dbReference type="EMBL" id="MT274121">
    <property type="protein sequence ID" value="QSF19640.1"/>
    <property type="molecule type" value="Genomic_DNA"/>
</dbReference>
<comment type="subunit">
    <text evidence="13">NDH is composed of at least 16 different subunits, 5 of which are encoded in the nucleus.</text>
</comment>
<evidence type="ECO:0000256" key="9">
    <source>
        <dbReference type="ARBA" id="ARBA00022989"/>
    </source>
</evidence>
<dbReference type="Pfam" id="PF19530">
    <property type="entry name" value="Ndh2_N"/>
    <property type="match status" value="1"/>
</dbReference>
<keyword evidence="3 16" id="KW-0150">Chloroplast</keyword>
<organism evidence="16">
    <name type="scientific">Rubus laciniatostipulatus</name>
    <dbReference type="NCBI Taxonomy" id="2814616"/>
    <lineage>
        <taxon>Eukaryota</taxon>
        <taxon>Viridiplantae</taxon>
        <taxon>Streptophyta</taxon>
        <taxon>Embryophyta</taxon>
        <taxon>Tracheophyta</taxon>
        <taxon>Spermatophyta</taxon>
        <taxon>Magnoliopsida</taxon>
        <taxon>eudicotyledons</taxon>
        <taxon>Gunneridae</taxon>
        <taxon>Pentapetalae</taxon>
        <taxon>rosids</taxon>
        <taxon>fabids</taxon>
        <taxon>Rosales</taxon>
        <taxon>Rosaceae</taxon>
        <taxon>Rosoideae</taxon>
        <taxon>Rosoideae incertae sedis</taxon>
        <taxon>Rubus</taxon>
    </lineage>
</organism>
<keyword evidence="12 13" id="KW-0472">Membrane</keyword>
<evidence type="ECO:0000256" key="3">
    <source>
        <dbReference type="ARBA" id="ARBA00022528"/>
    </source>
</evidence>
<feature type="transmembrane region" description="Helical" evidence="13">
    <location>
        <begin position="348"/>
        <end position="372"/>
    </location>
</feature>
<dbReference type="GO" id="GO:0048038">
    <property type="term" value="F:quinone binding"/>
    <property type="evidence" value="ECO:0007669"/>
    <property type="project" value="UniProtKB-KW"/>
</dbReference>
<dbReference type="InterPro" id="IPR045693">
    <property type="entry name" value="Ndh2_N"/>
</dbReference>
<keyword evidence="7 13" id="KW-0618">Plastoquinone</keyword>
<feature type="transmembrane region" description="Helical" evidence="13">
    <location>
        <begin position="323"/>
        <end position="342"/>
    </location>
</feature>
<keyword evidence="6 13" id="KW-0521">NADP</keyword>
<dbReference type="InterPro" id="IPR010096">
    <property type="entry name" value="NADH-Q_OxRdtase_suN/2"/>
</dbReference>
<feature type="domain" description="NADH:quinone oxidoreductase/Mrp antiporter transmembrane" evidence="14">
    <location>
        <begin position="146"/>
        <end position="442"/>
    </location>
</feature>
<dbReference type="NCBIfam" id="NF002701">
    <property type="entry name" value="PRK02504.1"/>
    <property type="match status" value="1"/>
</dbReference>
<keyword evidence="11 13" id="KW-0793">Thylakoid</keyword>
<feature type="transmembrane region" description="Helical" evidence="13">
    <location>
        <begin position="427"/>
        <end position="448"/>
    </location>
</feature>
<dbReference type="NCBIfam" id="TIGR01770">
    <property type="entry name" value="NDH_I_N"/>
    <property type="match status" value="1"/>
</dbReference>
<feature type="domain" description="NAD(P)H-quinone oxidoreductase subunit 2 N-terminal" evidence="15">
    <location>
        <begin position="18"/>
        <end position="117"/>
    </location>
</feature>
<evidence type="ECO:0000256" key="10">
    <source>
        <dbReference type="ARBA" id="ARBA00023027"/>
    </source>
</evidence>
<comment type="function">
    <text evidence="13">NDH shuttles electrons from NAD(P)H:plastoquinone, via FMN and iron-sulfur (Fe-S) centers, to quinones in the photosynthetic chain and possibly in a chloroplast respiratory chain. The immediate electron acceptor for the enzyme in this species is believed to be plastoquinone. Couples the redox reaction to proton translocation, and thus conserves the redox energy in a proton gradient.</text>
</comment>
<comment type="subcellular location">
    <subcellularLocation>
        <location evidence="1">Membrane</location>
        <topology evidence="1">Multi-pass membrane protein</topology>
    </subcellularLocation>
    <subcellularLocation>
        <location evidence="13">Plastid</location>
        <location evidence="13">Chloroplast thylakoid membrane</location>
        <topology evidence="13">Multi-pass membrane protein</topology>
    </subcellularLocation>
</comment>
<dbReference type="PANTHER" id="PTHR22773">
    <property type="entry name" value="NADH DEHYDROGENASE"/>
    <property type="match status" value="1"/>
</dbReference>
<evidence type="ECO:0000256" key="8">
    <source>
        <dbReference type="ARBA" id="ARBA00022967"/>
    </source>
</evidence>
<keyword evidence="5 13" id="KW-0874">Quinone</keyword>
<dbReference type="GO" id="GO:0009535">
    <property type="term" value="C:chloroplast thylakoid membrane"/>
    <property type="evidence" value="ECO:0007669"/>
    <property type="project" value="UniProtKB-SubCell"/>
</dbReference>
<dbReference type="AlphaFoldDB" id="A0A897FZ93"/>
<dbReference type="RefSeq" id="YP_010171811.1">
    <property type="nucleotide sequence ID" value="NC_057627.1"/>
</dbReference>
<dbReference type="GO" id="GO:0008137">
    <property type="term" value="F:NADH dehydrogenase (ubiquinone) activity"/>
    <property type="evidence" value="ECO:0007669"/>
    <property type="project" value="InterPro"/>
</dbReference>
<gene>
    <name evidence="13 16" type="primary">ndhB</name>
</gene>
<evidence type="ECO:0000256" key="11">
    <source>
        <dbReference type="ARBA" id="ARBA00023078"/>
    </source>
</evidence>
<dbReference type="HAMAP" id="MF_00445">
    <property type="entry name" value="NDH1_NuoN_1"/>
    <property type="match status" value="1"/>
</dbReference>
<dbReference type="GeneID" id="67280748"/>
<dbReference type="GO" id="GO:0016655">
    <property type="term" value="F:oxidoreductase activity, acting on NAD(P)H, quinone or similar compound as acceptor"/>
    <property type="evidence" value="ECO:0007669"/>
    <property type="project" value="UniProtKB-UniRule"/>
</dbReference>
<evidence type="ECO:0000259" key="15">
    <source>
        <dbReference type="Pfam" id="PF19530"/>
    </source>
</evidence>
<evidence type="ECO:0000256" key="13">
    <source>
        <dbReference type="HAMAP-Rule" id="MF_00445"/>
    </source>
</evidence>
<evidence type="ECO:0000259" key="14">
    <source>
        <dbReference type="Pfam" id="PF00361"/>
    </source>
</evidence>
<dbReference type="GO" id="GO:0042773">
    <property type="term" value="P:ATP synthesis coupled electron transport"/>
    <property type="evidence" value="ECO:0007669"/>
    <property type="project" value="InterPro"/>
</dbReference>
<comment type="catalytic activity">
    <reaction evidence="13">
        <text>a plastoquinone + NADH + (n+1) H(+)(in) = a plastoquinol + NAD(+) + n H(+)(out)</text>
        <dbReference type="Rhea" id="RHEA:42608"/>
        <dbReference type="Rhea" id="RHEA-COMP:9561"/>
        <dbReference type="Rhea" id="RHEA-COMP:9562"/>
        <dbReference type="ChEBI" id="CHEBI:15378"/>
        <dbReference type="ChEBI" id="CHEBI:17757"/>
        <dbReference type="ChEBI" id="CHEBI:57540"/>
        <dbReference type="ChEBI" id="CHEBI:57945"/>
        <dbReference type="ChEBI" id="CHEBI:62192"/>
    </reaction>
</comment>
<feature type="transmembrane region" description="Helical" evidence="13">
    <location>
        <begin position="223"/>
        <end position="244"/>
    </location>
</feature>
<dbReference type="Pfam" id="PF00361">
    <property type="entry name" value="Proton_antipo_M"/>
    <property type="match status" value="1"/>
</dbReference>
<keyword evidence="8 13" id="KW-1278">Translocase</keyword>
<reference evidence="16" key="1">
    <citation type="journal article" name="Sci. Rep.">
        <title>Characterization and comparative analysis among plastome sequences of eight endemic Rubus (Rosaceae) species in Taiwan.</title>
        <authorList>
            <person name="Yang J."/>
            <person name="Chiang Y.C."/>
            <person name="Hsu T.W."/>
            <person name="Kim S.H."/>
            <person name="Pak J.H."/>
            <person name="Kim S.C."/>
        </authorList>
    </citation>
    <scope>NUCLEOTIDE SEQUENCE</scope>
</reference>
<geneLocation type="chloroplast" evidence="16"/>
<evidence type="ECO:0000256" key="7">
    <source>
        <dbReference type="ARBA" id="ARBA00022957"/>
    </source>
</evidence>
<proteinExistence type="inferred from homology"/>
<feature type="transmembrane region" description="Helical" evidence="13">
    <location>
        <begin position="22"/>
        <end position="47"/>
    </location>
</feature>
<keyword evidence="2 13" id="KW-0813">Transport</keyword>
<feature type="transmembrane region" description="Helical" evidence="13">
    <location>
        <begin position="59"/>
        <end position="79"/>
    </location>
</feature>
<keyword evidence="16" id="KW-0934">Plastid</keyword>
<keyword evidence="4 13" id="KW-0812">Transmembrane</keyword>
<keyword evidence="10 13" id="KW-0520">NAD</keyword>
<feature type="transmembrane region" description="Helical" evidence="13">
    <location>
        <begin position="296"/>
        <end position="316"/>
    </location>
</feature>
<accession>A0A897FZ93</accession>
<dbReference type="InterPro" id="IPR001750">
    <property type="entry name" value="ND/Mrp_TM"/>
</dbReference>
<comment type="catalytic activity">
    <reaction evidence="13">
        <text>a plastoquinone + NADPH + (n+1) H(+)(in) = a plastoquinol + NADP(+) + n H(+)(out)</text>
        <dbReference type="Rhea" id="RHEA:42612"/>
        <dbReference type="Rhea" id="RHEA-COMP:9561"/>
        <dbReference type="Rhea" id="RHEA-COMP:9562"/>
        <dbReference type="ChEBI" id="CHEBI:15378"/>
        <dbReference type="ChEBI" id="CHEBI:17757"/>
        <dbReference type="ChEBI" id="CHEBI:57783"/>
        <dbReference type="ChEBI" id="CHEBI:58349"/>
        <dbReference type="ChEBI" id="CHEBI:62192"/>
    </reaction>
</comment>
<evidence type="ECO:0000313" key="16">
    <source>
        <dbReference type="EMBL" id="QSF19640.1"/>
    </source>
</evidence>